<keyword evidence="3" id="KW-1185">Reference proteome</keyword>
<evidence type="ECO:0000313" key="2">
    <source>
        <dbReference type="EMBL" id="CAG8681141.1"/>
    </source>
</evidence>
<feature type="compositionally biased region" description="Basic residues" evidence="1">
    <location>
        <begin position="1"/>
        <end position="12"/>
    </location>
</feature>
<reference evidence="2" key="1">
    <citation type="submission" date="2021-06" db="EMBL/GenBank/DDBJ databases">
        <authorList>
            <person name="Kallberg Y."/>
            <person name="Tangrot J."/>
            <person name="Rosling A."/>
        </authorList>
    </citation>
    <scope>NUCLEOTIDE SEQUENCE</scope>
    <source>
        <strain evidence="2">BR232B</strain>
    </source>
</reference>
<feature type="region of interest" description="Disordered" evidence="1">
    <location>
        <begin position="1"/>
        <end position="53"/>
    </location>
</feature>
<comment type="caution">
    <text evidence="2">The sequence shown here is derived from an EMBL/GenBank/DDBJ whole genome shotgun (WGS) entry which is preliminary data.</text>
</comment>
<evidence type="ECO:0000313" key="3">
    <source>
        <dbReference type="Proteomes" id="UP000789739"/>
    </source>
</evidence>
<evidence type="ECO:0000256" key="1">
    <source>
        <dbReference type="SAM" id="MobiDB-lite"/>
    </source>
</evidence>
<dbReference type="EMBL" id="CAJVPI010006991">
    <property type="protein sequence ID" value="CAG8681141.1"/>
    <property type="molecule type" value="Genomic_DNA"/>
</dbReference>
<gene>
    <name evidence="2" type="ORF">PBRASI_LOCUS11814</name>
</gene>
<organism evidence="2 3">
    <name type="scientific">Paraglomus brasilianum</name>
    <dbReference type="NCBI Taxonomy" id="144538"/>
    <lineage>
        <taxon>Eukaryota</taxon>
        <taxon>Fungi</taxon>
        <taxon>Fungi incertae sedis</taxon>
        <taxon>Mucoromycota</taxon>
        <taxon>Glomeromycotina</taxon>
        <taxon>Glomeromycetes</taxon>
        <taxon>Paraglomerales</taxon>
        <taxon>Paraglomeraceae</taxon>
        <taxon>Paraglomus</taxon>
    </lineage>
</organism>
<sequence>MLRKKSQAKTRNTKVTTKRTNINENTSMSQPSPSPPINKRRKPGKPLFIRYKQ</sequence>
<proteinExistence type="predicted"/>
<accession>A0A9N9HJN2</accession>
<feature type="non-terminal residue" evidence="2">
    <location>
        <position position="53"/>
    </location>
</feature>
<dbReference type="Proteomes" id="UP000789739">
    <property type="component" value="Unassembled WGS sequence"/>
</dbReference>
<name>A0A9N9HJN2_9GLOM</name>
<protein>
    <submittedName>
        <fullName evidence="2">9179_t:CDS:1</fullName>
    </submittedName>
</protein>
<dbReference type="AlphaFoldDB" id="A0A9N9HJN2"/>
<feature type="compositionally biased region" description="Polar residues" evidence="1">
    <location>
        <begin position="22"/>
        <end position="31"/>
    </location>
</feature>